<feature type="compositionally biased region" description="Acidic residues" evidence="4">
    <location>
        <begin position="50"/>
        <end position="60"/>
    </location>
</feature>
<feature type="region of interest" description="Disordered" evidence="4">
    <location>
        <begin position="1"/>
        <end position="105"/>
    </location>
</feature>
<keyword evidence="2" id="KW-0813">Transport</keyword>
<dbReference type="Gene3D" id="3.40.190.10">
    <property type="entry name" value="Periplasmic binding protein-like II"/>
    <property type="match status" value="1"/>
</dbReference>
<keyword evidence="3" id="KW-0732">Signal</keyword>
<dbReference type="SUPFAM" id="SSF53850">
    <property type="entry name" value="Periplasmic binding protein-like II"/>
    <property type="match status" value="1"/>
</dbReference>
<comment type="similarity">
    <text evidence="1">Belongs to the bacterial solute-binding protein 3 family.</text>
</comment>
<feature type="compositionally biased region" description="Polar residues" evidence="4">
    <location>
        <begin position="196"/>
        <end position="216"/>
    </location>
</feature>
<keyword evidence="5" id="KW-1133">Transmembrane helix</keyword>
<name>A0A7S4RWL7_9STRA</name>
<dbReference type="GO" id="GO:0006865">
    <property type="term" value="P:amino acid transport"/>
    <property type="evidence" value="ECO:0007669"/>
    <property type="project" value="TreeGrafter"/>
</dbReference>
<dbReference type="InterPro" id="IPR051455">
    <property type="entry name" value="Bact_solute-bind_prot3"/>
</dbReference>
<accession>A0A7S4RWL7</accession>
<keyword evidence="5" id="KW-0812">Transmembrane</keyword>
<dbReference type="EMBL" id="HBNS01032004">
    <property type="protein sequence ID" value="CAE4626586.1"/>
    <property type="molecule type" value="Transcribed_RNA"/>
</dbReference>
<feature type="compositionally biased region" description="Low complexity" evidence="4">
    <location>
        <begin position="20"/>
        <end position="49"/>
    </location>
</feature>
<evidence type="ECO:0000256" key="2">
    <source>
        <dbReference type="ARBA" id="ARBA00022448"/>
    </source>
</evidence>
<feature type="compositionally biased region" description="Basic and acidic residues" evidence="4">
    <location>
        <begin position="61"/>
        <end position="83"/>
    </location>
</feature>
<feature type="compositionally biased region" description="Basic and acidic residues" evidence="4">
    <location>
        <begin position="1"/>
        <end position="19"/>
    </location>
</feature>
<protein>
    <recommendedName>
        <fullName evidence="7">Solute-binding protein family 3/N-terminal domain-containing protein</fullName>
    </recommendedName>
</protein>
<dbReference type="AlphaFoldDB" id="A0A7S4RWL7"/>
<evidence type="ECO:0000256" key="5">
    <source>
        <dbReference type="SAM" id="Phobius"/>
    </source>
</evidence>
<dbReference type="PANTHER" id="PTHR30085:SF6">
    <property type="entry name" value="ABC TRANSPORTER GLUTAMINE-BINDING PROTEIN GLNH"/>
    <property type="match status" value="1"/>
</dbReference>
<evidence type="ECO:0000256" key="3">
    <source>
        <dbReference type="ARBA" id="ARBA00022729"/>
    </source>
</evidence>
<feature type="region of interest" description="Disordered" evidence="4">
    <location>
        <begin position="118"/>
        <end position="224"/>
    </location>
</feature>
<feature type="compositionally biased region" description="Polar residues" evidence="4">
    <location>
        <begin position="84"/>
        <end position="104"/>
    </location>
</feature>
<organism evidence="6">
    <name type="scientific">Ditylum brightwellii</name>
    <dbReference type="NCBI Taxonomy" id="49249"/>
    <lineage>
        <taxon>Eukaryota</taxon>
        <taxon>Sar</taxon>
        <taxon>Stramenopiles</taxon>
        <taxon>Ochrophyta</taxon>
        <taxon>Bacillariophyta</taxon>
        <taxon>Mediophyceae</taxon>
        <taxon>Lithodesmiophycidae</taxon>
        <taxon>Lithodesmiales</taxon>
        <taxon>Lithodesmiaceae</taxon>
        <taxon>Ditylum</taxon>
    </lineage>
</organism>
<dbReference type="PANTHER" id="PTHR30085">
    <property type="entry name" value="AMINO ACID ABC TRANSPORTER PERMEASE"/>
    <property type="match status" value="1"/>
</dbReference>
<gene>
    <name evidence="6" type="ORF">DBRI00130_LOCUS25080</name>
</gene>
<evidence type="ECO:0008006" key="7">
    <source>
        <dbReference type="Google" id="ProtNLM"/>
    </source>
</evidence>
<sequence>METHDSSESPCADGDHDENSQNSNDENSPSVDEPPTMVTEKAVAVTETVGTDEVEDQEVTEENKIGRVGHAIEEGDIQAKDESSASSCRLSVNSEDYPSLSDNPTVAAGEAVAATTEFVENDDESENQVTTEGKNGWVQPTMEEKSAWVQPTTEEKSAWGRRASERSRRASDSSRRLSITSIVSTLTDNPDDTRTNDQVQPRSPSELPQSSGQDSNARPGILHVPRRAPGALPVWGRVTRHLTQRLLGHSEMITLEATVVENELPTVYPTEIKTGAYVQRQRRKVAILISCLACSLMGLILAIVIAVILKKRNFDTVDDILQQSGESWENKDILKCGVEKSLEGFGVQNNEGDYVGFGVDLCYAVAAALFGEDYRDRVIFLREEIDVGFTALENREIDLMAKVRSHTMEQEVSLVSICLLCNLFLNYLLSNYTINGPITNTFFALARGTFRSDVERLGFHSQLRTFILALFLEGSLHT</sequence>
<feature type="transmembrane region" description="Helical" evidence="5">
    <location>
        <begin position="285"/>
        <end position="309"/>
    </location>
</feature>
<reference evidence="6" key="1">
    <citation type="submission" date="2021-01" db="EMBL/GenBank/DDBJ databases">
        <authorList>
            <person name="Corre E."/>
            <person name="Pelletier E."/>
            <person name="Niang G."/>
            <person name="Scheremetjew M."/>
            <person name="Finn R."/>
            <person name="Kale V."/>
            <person name="Holt S."/>
            <person name="Cochrane G."/>
            <person name="Meng A."/>
            <person name="Brown T."/>
            <person name="Cohen L."/>
        </authorList>
    </citation>
    <scope>NUCLEOTIDE SEQUENCE</scope>
    <source>
        <strain evidence="6">GSO104</strain>
    </source>
</reference>
<keyword evidence="5" id="KW-0472">Membrane</keyword>
<feature type="compositionally biased region" description="Polar residues" evidence="4">
    <location>
        <begin position="179"/>
        <end position="188"/>
    </location>
</feature>
<evidence type="ECO:0000256" key="1">
    <source>
        <dbReference type="ARBA" id="ARBA00010333"/>
    </source>
</evidence>
<feature type="compositionally biased region" description="Basic and acidic residues" evidence="4">
    <location>
        <begin position="153"/>
        <end position="175"/>
    </location>
</feature>
<evidence type="ECO:0000313" key="6">
    <source>
        <dbReference type="EMBL" id="CAE4626586.1"/>
    </source>
</evidence>
<evidence type="ECO:0000256" key="4">
    <source>
        <dbReference type="SAM" id="MobiDB-lite"/>
    </source>
</evidence>
<feature type="transmembrane region" description="Helical" evidence="5">
    <location>
        <begin position="412"/>
        <end position="429"/>
    </location>
</feature>
<proteinExistence type="inferred from homology"/>